<reference evidence="1" key="1">
    <citation type="submission" date="2024-09" db="EMBL/GenBank/DDBJ databases">
        <authorList>
            <person name="Liu J."/>
        </authorList>
    </citation>
    <scope>NUCLEOTIDE SEQUENCE</scope>
    <source>
        <strain evidence="1">NBU2967</strain>
    </source>
</reference>
<proteinExistence type="predicted"/>
<dbReference type="Proteomes" id="UP001595191">
    <property type="component" value="Unassembled WGS sequence"/>
</dbReference>
<evidence type="ECO:0000313" key="2">
    <source>
        <dbReference type="Proteomes" id="UP001595191"/>
    </source>
</evidence>
<sequence>MRILLIPDKFKGSLTAQGVIDALKCGVKKACPKADFVSVLASDGGDGFLKAISQNIVCTEIHLNTLDPLGRKIKSNYLLDEKGGRAFIELAKASGLELLSPKERSAMDTTTYGTGLEIKDALDQGITEIYIGLGGSATNDAGMGMAAAFGYRFLDSYGNELEPIGKNLSRVASIESTDVSLPSDFSVFAVNDVDNPLFGKNGAAHTYAKQKGATDKQIEKLDSGLKHFSEVVKKEMAVDAAFDTGSGAAGGTAYGLRTFLAAEFISGIDFVMNVAGVTKLLEEKKFDYIITGEGKFDDQTLNGKLVQGVVKMGSHYNIPVLAVCGQLEIDHENLQAMGIEAALEVSDTDKSLAYNMAHARRLIEKKIYDHFMKIQHFGTT</sequence>
<gene>
    <name evidence="1" type="ORF">ACEZ3G_12140</name>
</gene>
<comment type="caution">
    <text evidence="1">The sequence shown here is derived from an EMBL/GenBank/DDBJ whole genome shotgun (WGS) entry which is preliminary data.</text>
</comment>
<accession>A0ACC7LQD6</accession>
<name>A0ACC7LQD6_9FLAO</name>
<keyword evidence="2" id="KW-1185">Reference proteome</keyword>
<keyword evidence="1" id="KW-0808">Transferase</keyword>
<keyword evidence="1" id="KW-0418">Kinase</keyword>
<dbReference type="EMBL" id="JBHFPV010000002">
    <property type="protein sequence ID" value="MFH6604232.1"/>
    <property type="molecule type" value="Genomic_DNA"/>
</dbReference>
<protein>
    <submittedName>
        <fullName evidence="1">Glycerate kinase</fullName>
    </submittedName>
</protein>
<organism evidence="1 2">
    <name type="scientific">Meishania litoralis</name>
    <dbReference type="NCBI Taxonomy" id="3434685"/>
    <lineage>
        <taxon>Bacteria</taxon>
        <taxon>Pseudomonadati</taxon>
        <taxon>Bacteroidota</taxon>
        <taxon>Flavobacteriia</taxon>
        <taxon>Flavobacteriales</taxon>
        <taxon>Flavobacteriaceae</taxon>
        <taxon>Meishania</taxon>
    </lineage>
</organism>
<evidence type="ECO:0000313" key="1">
    <source>
        <dbReference type="EMBL" id="MFH6604232.1"/>
    </source>
</evidence>